<dbReference type="PROSITE" id="PS50968">
    <property type="entry name" value="BIOTINYL_LIPOYL"/>
    <property type="match status" value="1"/>
</dbReference>
<accession>A0A3S3AUB0</accession>
<dbReference type="GO" id="GO:0005829">
    <property type="term" value="C:cytosol"/>
    <property type="evidence" value="ECO:0007669"/>
    <property type="project" value="TreeGrafter"/>
</dbReference>
<dbReference type="CDD" id="cd06848">
    <property type="entry name" value="GCS_H"/>
    <property type="match status" value="1"/>
</dbReference>
<evidence type="ECO:0000256" key="4">
    <source>
        <dbReference type="PIRSR" id="PIRSR617453-50"/>
    </source>
</evidence>
<sequence>MSELATPADLRYTAEHEWVRRTGPTTVRVGITDFAQSQLGDVVFVQLPADGEDVAAGDSFGEVESTKSVSDIYAPLTAKVVAVNGELDANPELVNSDPYGGGWLVDLEVASEAALDEALAGTLDADAYLAVSGS</sequence>
<keyword evidence="2 3" id="KW-0450">Lipoyl</keyword>
<dbReference type="SUPFAM" id="SSF51230">
    <property type="entry name" value="Single hybrid motif"/>
    <property type="match status" value="1"/>
</dbReference>
<dbReference type="GO" id="GO:0009249">
    <property type="term" value="P:protein lipoylation"/>
    <property type="evidence" value="ECO:0007669"/>
    <property type="project" value="TreeGrafter"/>
</dbReference>
<feature type="domain" description="Lipoyl-binding" evidence="5">
    <location>
        <begin position="26"/>
        <end position="108"/>
    </location>
</feature>
<dbReference type="AlphaFoldDB" id="A0A3S3AUB0"/>
<protein>
    <recommendedName>
        <fullName evidence="3">Glycine cleavage system H protein</fullName>
    </recommendedName>
</protein>
<dbReference type="HAMAP" id="MF_00272">
    <property type="entry name" value="GcvH"/>
    <property type="match status" value="1"/>
</dbReference>
<dbReference type="Pfam" id="PF01597">
    <property type="entry name" value="GCV_H"/>
    <property type="match status" value="1"/>
</dbReference>
<dbReference type="InterPro" id="IPR033753">
    <property type="entry name" value="GCV_H/Fam206"/>
</dbReference>
<dbReference type="PANTHER" id="PTHR11715">
    <property type="entry name" value="GLYCINE CLEAVAGE SYSTEM H PROTEIN"/>
    <property type="match status" value="1"/>
</dbReference>
<reference evidence="6 7" key="1">
    <citation type="submission" date="2018-11" db="EMBL/GenBank/DDBJ databases">
        <title>Rhodococcus spongicola sp. nov. and Rhodococcus xishaensis sp. nov. from marine sponges.</title>
        <authorList>
            <person name="Li L."/>
            <person name="Lin H.W."/>
        </authorList>
    </citation>
    <scope>NUCLEOTIDE SEQUENCE [LARGE SCALE GENOMIC DNA]</scope>
    <source>
        <strain evidence="6 7">CCTCC AB2014297</strain>
    </source>
</reference>
<dbReference type="InterPro" id="IPR011053">
    <property type="entry name" value="Single_hybrid_motif"/>
</dbReference>
<dbReference type="Gene3D" id="2.40.50.100">
    <property type="match status" value="1"/>
</dbReference>
<dbReference type="OrthoDB" id="9796712at2"/>
<keyword evidence="7" id="KW-1185">Reference proteome</keyword>
<dbReference type="InterPro" id="IPR000089">
    <property type="entry name" value="Biotin_lipoyl"/>
</dbReference>
<comment type="subunit">
    <text evidence="3">The glycine cleavage system is composed of four proteins: P, T, L and H.</text>
</comment>
<evidence type="ECO:0000313" key="7">
    <source>
        <dbReference type="Proteomes" id="UP000286208"/>
    </source>
</evidence>
<dbReference type="NCBIfam" id="NF002270">
    <property type="entry name" value="PRK01202.1"/>
    <property type="match status" value="1"/>
</dbReference>
<dbReference type="PANTHER" id="PTHR11715:SF3">
    <property type="entry name" value="GLYCINE CLEAVAGE SYSTEM H PROTEIN-RELATED"/>
    <property type="match status" value="1"/>
</dbReference>
<dbReference type="Proteomes" id="UP000286208">
    <property type="component" value="Unassembled WGS sequence"/>
</dbReference>
<dbReference type="NCBIfam" id="TIGR00527">
    <property type="entry name" value="gcvH"/>
    <property type="match status" value="1"/>
</dbReference>
<evidence type="ECO:0000313" key="6">
    <source>
        <dbReference type="EMBL" id="RVW08673.1"/>
    </source>
</evidence>
<comment type="similarity">
    <text evidence="1 3">Belongs to the GcvH family.</text>
</comment>
<comment type="function">
    <text evidence="3">The glycine cleavage system catalyzes the degradation of glycine. The H protein shuttles the methylamine group of glycine from the P protein to the T protein.</text>
</comment>
<comment type="cofactor">
    <cofactor evidence="3">
        <name>(R)-lipoate</name>
        <dbReference type="ChEBI" id="CHEBI:83088"/>
    </cofactor>
    <text evidence="3">Binds 1 lipoyl cofactor covalently.</text>
</comment>
<gene>
    <name evidence="3 6" type="primary">gcvH</name>
    <name evidence="6" type="ORF">EGT67_14130</name>
</gene>
<dbReference type="GO" id="GO:0019464">
    <property type="term" value="P:glycine decarboxylation via glycine cleavage system"/>
    <property type="evidence" value="ECO:0007669"/>
    <property type="project" value="UniProtKB-UniRule"/>
</dbReference>
<evidence type="ECO:0000256" key="1">
    <source>
        <dbReference type="ARBA" id="ARBA00009249"/>
    </source>
</evidence>
<dbReference type="InterPro" id="IPR002930">
    <property type="entry name" value="GCV_H"/>
</dbReference>
<dbReference type="GO" id="GO:0005960">
    <property type="term" value="C:glycine cleavage complex"/>
    <property type="evidence" value="ECO:0007669"/>
    <property type="project" value="InterPro"/>
</dbReference>
<proteinExistence type="inferred from homology"/>
<feature type="modified residue" description="N6-lipoyllysine" evidence="3 4">
    <location>
        <position position="67"/>
    </location>
</feature>
<dbReference type="EMBL" id="RKLP01000007">
    <property type="protein sequence ID" value="RVW08673.1"/>
    <property type="molecule type" value="Genomic_DNA"/>
</dbReference>
<dbReference type="InterPro" id="IPR017453">
    <property type="entry name" value="GCV_H_sub"/>
</dbReference>
<comment type="caution">
    <text evidence="6">The sequence shown here is derived from an EMBL/GenBank/DDBJ whole genome shotgun (WGS) entry which is preliminary data.</text>
</comment>
<dbReference type="RefSeq" id="WP_127916723.1">
    <property type="nucleotide sequence ID" value="NZ_RKLP01000007.1"/>
</dbReference>
<organism evidence="6 7">
    <name type="scientific">Prescottella agglutinans</name>
    <dbReference type="NCBI Taxonomy" id="1644129"/>
    <lineage>
        <taxon>Bacteria</taxon>
        <taxon>Bacillati</taxon>
        <taxon>Actinomycetota</taxon>
        <taxon>Actinomycetes</taxon>
        <taxon>Mycobacteriales</taxon>
        <taxon>Nocardiaceae</taxon>
        <taxon>Prescottella</taxon>
    </lineage>
</organism>
<evidence type="ECO:0000256" key="2">
    <source>
        <dbReference type="ARBA" id="ARBA00022823"/>
    </source>
</evidence>
<name>A0A3S3AUB0_9NOCA</name>
<evidence type="ECO:0000259" key="5">
    <source>
        <dbReference type="PROSITE" id="PS50968"/>
    </source>
</evidence>
<evidence type="ECO:0000256" key="3">
    <source>
        <dbReference type="HAMAP-Rule" id="MF_00272"/>
    </source>
</evidence>